<comment type="caution">
    <text evidence="1">The sequence shown here is derived from an EMBL/GenBank/DDBJ whole genome shotgun (WGS) entry which is preliminary data.</text>
</comment>
<proteinExistence type="predicted"/>
<evidence type="ECO:0000313" key="2">
    <source>
        <dbReference type="Proteomes" id="UP001523234"/>
    </source>
</evidence>
<dbReference type="RefSeq" id="WP_252442643.1">
    <property type="nucleotide sequence ID" value="NZ_JAMWYK010000002.1"/>
</dbReference>
<organism evidence="1 2">
    <name type="scientific">Fructobacillus apis</name>
    <dbReference type="NCBI Taxonomy" id="2935017"/>
    <lineage>
        <taxon>Bacteria</taxon>
        <taxon>Bacillati</taxon>
        <taxon>Bacillota</taxon>
        <taxon>Bacilli</taxon>
        <taxon>Lactobacillales</taxon>
        <taxon>Lactobacillaceae</taxon>
        <taxon>Fructobacillus</taxon>
    </lineage>
</organism>
<keyword evidence="2" id="KW-1185">Reference proteome</keyword>
<reference evidence="1 2" key="1">
    <citation type="submission" date="2022-06" db="EMBL/GenBank/DDBJ databases">
        <title>Fructobacillus taiwanensis sp. nov., isolated from the honeybee.</title>
        <authorList>
            <person name="Chen Y.-S."/>
            <person name="Wang L.-T."/>
            <person name="Lee Y.-S."/>
            <person name="Chang Y.-C."/>
            <person name="Wu H.-C."/>
            <person name="Liao C.-Y."/>
            <person name="Chen W.-H."/>
            <person name="Deng J.-N."/>
            <person name="Wang Y.-H."/>
        </authorList>
    </citation>
    <scope>NUCLEOTIDE SEQUENCE [LARGE SCALE GENOMIC DNA]</scope>
    <source>
        <strain evidence="1 2">W13</strain>
    </source>
</reference>
<evidence type="ECO:0000313" key="1">
    <source>
        <dbReference type="EMBL" id="MCO0831925.1"/>
    </source>
</evidence>
<protein>
    <recommendedName>
        <fullName evidence="3">Phage protein</fullName>
    </recommendedName>
</protein>
<accession>A0ABT0ZPK0</accession>
<dbReference type="EMBL" id="JAMWYK010000002">
    <property type="protein sequence ID" value="MCO0831925.1"/>
    <property type="molecule type" value="Genomic_DNA"/>
</dbReference>
<dbReference type="Proteomes" id="UP001523234">
    <property type="component" value="Unassembled WGS sequence"/>
</dbReference>
<name>A0ABT0ZPK0_9LACO</name>
<gene>
    <name evidence="1" type="ORF">NFX39_02290</name>
</gene>
<evidence type="ECO:0008006" key="3">
    <source>
        <dbReference type="Google" id="ProtNLM"/>
    </source>
</evidence>
<sequence>MQEVLREWVKIINDVDHSVMQKPRDLQNLLNQTLTYSSGKTIKLIGIFLQSVYKNGDEITDDVSQLVYVALIVENLKIDFTGEKIDAIDLLKVKYNDYDQQKEALLTAEKEIKRRLESEV</sequence>